<keyword evidence="1" id="KW-0812">Transmembrane</keyword>
<dbReference type="AlphaFoldDB" id="A0A6A5BXS7"/>
<feature type="chain" id="PRO_5025666306" evidence="2">
    <location>
        <begin position="28"/>
        <end position="721"/>
    </location>
</feature>
<name>A0A6A5BXS7_NAEFO</name>
<gene>
    <name evidence="3" type="ORF">FDP41_002220</name>
</gene>
<comment type="caution">
    <text evidence="3">The sequence shown here is derived from an EMBL/GenBank/DDBJ whole genome shotgun (WGS) entry which is preliminary data.</text>
</comment>
<reference evidence="3 4" key="1">
    <citation type="journal article" date="2019" name="Sci. Rep.">
        <title>Nanopore sequencing improves the draft genome of the human pathogenic amoeba Naegleria fowleri.</title>
        <authorList>
            <person name="Liechti N."/>
            <person name="Schurch N."/>
            <person name="Bruggmann R."/>
            <person name="Wittwer M."/>
        </authorList>
    </citation>
    <scope>NUCLEOTIDE SEQUENCE [LARGE SCALE GENOMIC DNA]</scope>
    <source>
        <strain evidence="3 4">ATCC 30894</strain>
    </source>
</reference>
<dbReference type="Gene3D" id="2.130.10.10">
    <property type="entry name" value="YVTN repeat-like/Quinoprotein amine dehydrogenase"/>
    <property type="match status" value="1"/>
</dbReference>
<dbReference type="EMBL" id="VFQX01000029">
    <property type="protein sequence ID" value="KAF0978400.1"/>
    <property type="molecule type" value="Genomic_DNA"/>
</dbReference>
<keyword evidence="1" id="KW-1133">Transmembrane helix</keyword>
<dbReference type="RefSeq" id="XP_044563113.1">
    <property type="nucleotide sequence ID" value="XM_044705391.1"/>
</dbReference>
<dbReference type="VEuPathDB" id="AmoebaDB:NfTy_043300"/>
<keyword evidence="1" id="KW-0472">Membrane</keyword>
<dbReference type="InterPro" id="IPR015943">
    <property type="entry name" value="WD40/YVTN_repeat-like_dom_sf"/>
</dbReference>
<dbReference type="VEuPathDB" id="AmoebaDB:NF0105490"/>
<evidence type="ECO:0000256" key="1">
    <source>
        <dbReference type="SAM" id="Phobius"/>
    </source>
</evidence>
<dbReference type="SUPFAM" id="SSF69322">
    <property type="entry name" value="Tricorn protease domain 2"/>
    <property type="match status" value="1"/>
</dbReference>
<feature type="signal peptide" evidence="2">
    <location>
        <begin position="1"/>
        <end position="27"/>
    </location>
</feature>
<keyword evidence="4" id="KW-1185">Reference proteome</keyword>
<keyword evidence="2" id="KW-0732">Signal</keyword>
<organism evidence="3 4">
    <name type="scientific">Naegleria fowleri</name>
    <name type="common">Brain eating amoeba</name>
    <dbReference type="NCBI Taxonomy" id="5763"/>
    <lineage>
        <taxon>Eukaryota</taxon>
        <taxon>Discoba</taxon>
        <taxon>Heterolobosea</taxon>
        <taxon>Tetramitia</taxon>
        <taxon>Eutetramitia</taxon>
        <taxon>Vahlkampfiidae</taxon>
        <taxon>Naegleria</taxon>
    </lineage>
</organism>
<dbReference type="GeneID" id="68109438"/>
<sequence>MFPIKGLGGLTLVSILLCMSFQYFVNTLQNQGLYNFGVAVNKGTSRGTVVTVCDQPGASFECIVSLLYDDRLMNSVLVVNSYNGSTLSIPFPSNATSVFDIVNNSVFASVLSMNGRYYYMHFGGYFMQFDCVFFNFSLVKKTLTGSAMSMTEDDNGVIWSATYPYSGLVSYNPTTRKFSDYGSIYNQTWLMYPRSVAADNLGFVYIGIGFTFSQFICFNPNTSKAFTMLQESERIAGAAFLYRDKDGAVYGYNVNTTPWLKFYGGNMTNIGSTHTRNGKIIIAGNQDLFYIYFPSLRRLLTFDYSTRTFTIQEKNASIQTTNSFNYTCRGANIMTIQTTPDATNLIGGASFPMYFFSLNGKSNEFTNYYVVDQPNVIQTAYYETYVWMGTYPHGRLLVYDLNKPWSDPIPGTNTSNPIILTSAEPHVIRPSCVLIHPYKKIILMGGTPEYGLTGGGLLIWNRITNTSIVLDHTQVVTYHSTNSLAYVPGNPDLVMGGTTINAGTGGIPKATNAAIYLFNITSMQVVWKSNPFPGVTSYYELYANPQTGLIYGYTNNNVFFVFNPKNTTIVYSTYAHAVVEQGPHSFVPHPNGIDVYITLSTGMFKIDPNNFKLTQVFASPFILTFGGVILKNGWYYFWADANIYGFKLFNTSVVHPTLSIIPVDNSSLSIPSLSVPMFRNTSHINLSVSTSLLRVHWLQNVIKLTIMIIIGFLFISTIMIE</sequence>
<accession>A0A6A5BXS7</accession>
<dbReference type="OrthoDB" id="10263990at2759"/>
<dbReference type="Proteomes" id="UP000444721">
    <property type="component" value="Unassembled WGS sequence"/>
</dbReference>
<protein>
    <submittedName>
        <fullName evidence="3">Uncharacterized protein</fullName>
    </submittedName>
</protein>
<dbReference type="VEuPathDB" id="AmoebaDB:FDP41_002220"/>
<dbReference type="OMA" id="PSCVLIH"/>
<evidence type="ECO:0000313" key="3">
    <source>
        <dbReference type="EMBL" id="KAF0978400.1"/>
    </source>
</evidence>
<evidence type="ECO:0000313" key="4">
    <source>
        <dbReference type="Proteomes" id="UP000444721"/>
    </source>
</evidence>
<evidence type="ECO:0000256" key="2">
    <source>
        <dbReference type="SAM" id="SignalP"/>
    </source>
</evidence>
<proteinExistence type="predicted"/>
<feature type="transmembrane region" description="Helical" evidence="1">
    <location>
        <begin position="701"/>
        <end position="720"/>
    </location>
</feature>